<feature type="transmembrane region" description="Helical" evidence="9">
    <location>
        <begin position="141"/>
        <end position="166"/>
    </location>
</feature>
<evidence type="ECO:0000313" key="11">
    <source>
        <dbReference type="Proteomes" id="UP000005237"/>
    </source>
</evidence>
<evidence type="ECO:0000256" key="8">
    <source>
        <dbReference type="ARBA" id="ARBA00023224"/>
    </source>
</evidence>
<accession>A0A8R1EJQ6</accession>
<keyword evidence="5" id="KW-0297">G-protein coupled receptor</keyword>
<evidence type="ECO:0000256" key="3">
    <source>
        <dbReference type="ARBA" id="ARBA00022692"/>
    </source>
</evidence>
<dbReference type="GO" id="GO:0005886">
    <property type="term" value="C:plasma membrane"/>
    <property type="evidence" value="ECO:0007669"/>
    <property type="project" value="UniProtKB-SubCell"/>
</dbReference>
<dbReference type="InterPro" id="IPR040435">
    <property type="entry name" value="Put_GPCR_Chromadorea"/>
</dbReference>
<proteinExistence type="predicted"/>
<dbReference type="AlphaFoldDB" id="A0A8R1EJQ6"/>
<keyword evidence="8" id="KW-0807">Transducer</keyword>
<dbReference type="GO" id="GO:0004930">
    <property type="term" value="F:G protein-coupled receptor activity"/>
    <property type="evidence" value="ECO:0007669"/>
    <property type="project" value="UniProtKB-KW"/>
</dbReference>
<evidence type="ECO:0000256" key="7">
    <source>
        <dbReference type="ARBA" id="ARBA00023170"/>
    </source>
</evidence>
<evidence type="ECO:0000256" key="2">
    <source>
        <dbReference type="ARBA" id="ARBA00022475"/>
    </source>
</evidence>
<keyword evidence="2" id="KW-1003">Cell membrane</keyword>
<feature type="transmembrane region" description="Helical" evidence="9">
    <location>
        <begin position="93"/>
        <end position="115"/>
    </location>
</feature>
<evidence type="ECO:0000256" key="4">
    <source>
        <dbReference type="ARBA" id="ARBA00022989"/>
    </source>
</evidence>
<keyword evidence="3 9" id="KW-0812">Transmembrane</keyword>
<keyword evidence="4 9" id="KW-1133">Transmembrane helix</keyword>
<reference evidence="10" key="2">
    <citation type="submission" date="2022-06" db="UniProtKB">
        <authorList>
            <consortium name="EnsemblMetazoa"/>
        </authorList>
    </citation>
    <scope>IDENTIFICATION</scope>
    <source>
        <strain evidence="10">DF5081</strain>
    </source>
</reference>
<comment type="subcellular location">
    <subcellularLocation>
        <location evidence="1">Cell membrane</location>
        <topology evidence="1">Multi-pass membrane protein</topology>
    </subcellularLocation>
</comment>
<name>A0A8R1EJQ6_CAEJA</name>
<dbReference type="PANTHER" id="PTHR37441:SF3">
    <property type="entry name" value="G-PROTEIN COUPLED RECEPTOR B0244.7-RELATED"/>
    <property type="match status" value="1"/>
</dbReference>
<keyword evidence="6 9" id="KW-0472">Membrane</keyword>
<organism evidence="10 11">
    <name type="scientific">Caenorhabditis japonica</name>
    <dbReference type="NCBI Taxonomy" id="281687"/>
    <lineage>
        <taxon>Eukaryota</taxon>
        <taxon>Metazoa</taxon>
        <taxon>Ecdysozoa</taxon>
        <taxon>Nematoda</taxon>
        <taxon>Chromadorea</taxon>
        <taxon>Rhabditida</taxon>
        <taxon>Rhabditina</taxon>
        <taxon>Rhabditomorpha</taxon>
        <taxon>Rhabditoidea</taxon>
        <taxon>Rhabditidae</taxon>
        <taxon>Peloderinae</taxon>
        <taxon>Caenorhabditis</taxon>
    </lineage>
</organism>
<evidence type="ECO:0000256" key="5">
    <source>
        <dbReference type="ARBA" id="ARBA00023040"/>
    </source>
</evidence>
<feature type="transmembrane region" description="Helical" evidence="9">
    <location>
        <begin position="43"/>
        <end position="67"/>
    </location>
</feature>
<evidence type="ECO:0000256" key="9">
    <source>
        <dbReference type="SAM" id="Phobius"/>
    </source>
</evidence>
<keyword evidence="11" id="KW-1185">Reference proteome</keyword>
<sequence length="195" mass="21799">MSEDAPFKCDYHACEMPVLVFSSGSALGSQFLIPKPREKPYKITVVCISVTFTISLAIQFFVIISLACHQRKSQQRGDYSSTAKQLIGVKRRLISAFFVFLIMAMFEVTSAIILLQNVVNIANRSASLCEMFESSGSRLEFVVFSAVLTLLWACGLFLDPIFTIVFDPAFSKKFSQRVSTTVKRIFVKSSCDETL</sequence>
<protein>
    <submittedName>
        <fullName evidence="10">Uncharacterized protein</fullName>
    </submittedName>
</protein>
<evidence type="ECO:0000256" key="1">
    <source>
        <dbReference type="ARBA" id="ARBA00004651"/>
    </source>
</evidence>
<evidence type="ECO:0000313" key="10">
    <source>
        <dbReference type="EnsemblMetazoa" id="CJA35082a.1"/>
    </source>
</evidence>
<dbReference type="PANTHER" id="PTHR37441">
    <property type="entry name" value="PROTEIN CBG16518"/>
    <property type="match status" value="1"/>
</dbReference>
<evidence type="ECO:0000256" key="6">
    <source>
        <dbReference type="ARBA" id="ARBA00023136"/>
    </source>
</evidence>
<keyword evidence="7" id="KW-0675">Receptor</keyword>
<dbReference type="Proteomes" id="UP000005237">
    <property type="component" value="Unassembled WGS sequence"/>
</dbReference>
<reference evidence="11" key="1">
    <citation type="submission" date="2010-08" db="EMBL/GenBank/DDBJ databases">
        <authorList>
            <consortium name="Caenorhabditis japonica Sequencing Consortium"/>
            <person name="Wilson R.K."/>
        </authorList>
    </citation>
    <scope>NUCLEOTIDE SEQUENCE [LARGE SCALE GENOMIC DNA]</scope>
    <source>
        <strain evidence="11">DF5081</strain>
    </source>
</reference>
<dbReference type="EnsemblMetazoa" id="CJA35082a.1">
    <property type="protein sequence ID" value="CJA35082a.1"/>
    <property type="gene ID" value="WBGene00210929"/>
</dbReference>